<protein>
    <submittedName>
        <fullName evidence="1">Uncharacterized protein</fullName>
    </submittedName>
</protein>
<evidence type="ECO:0000313" key="1">
    <source>
        <dbReference type="EMBL" id="TFK63742.1"/>
    </source>
</evidence>
<proteinExistence type="predicted"/>
<gene>
    <name evidence="1" type="ORF">BDN72DRAFT_902162</name>
</gene>
<dbReference type="Proteomes" id="UP000308600">
    <property type="component" value="Unassembled WGS sequence"/>
</dbReference>
<reference evidence="1 2" key="1">
    <citation type="journal article" date="2019" name="Nat. Ecol. Evol.">
        <title>Megaphylogeny resolves global patterns of mushroom evolution.</title>
        <authorList>
            <person name="Varga T."/>
            <person name="Krizsan K."/>
            <person name="Foldi C."/>
            <person name="Dima B."/>
            <person name="Sanchez-Garcia M."/>
            <person name="Sanchez-Ramirez S."/>
            <person name="Szollosi G.J."/>
            <person name="Szarkandi J.G."/>
            <person name="Papp V."/>
            <person name="Albert L."/>
            <person name="Andreopoulos W."/>
            <person name="Angelini C."/>
            <person name="Antonin V."/>
            <person name="Barry K.W."/>
            <person name="Bougher N.L."/>
            <person name="Buchanan P."/>
            <person name="Buyck B."/>
            <person name="Bense V."/>
            <person name="Catcheside P."/>
            <person name="Chovatia M."/>
            <person name="Cooper J."/>
            <person name="Damon W."/>
            <person name="Desjardin D."/>
            <person name="Finy P."/>
            <person name="Geml J."/>
            <person name="Haridas S."/>
            <person name="Hughes K."/>
            <person name="Justo A."/>
            <person name="Karasinski D."/>
            <person name="Kautmanova I."/>
            <person name="Kiss B."/>
            <person name="Kocsube S."/>
            <person name="Kotiranta H."/>
            <person name="LaButti K.M."/>
            <person name="Lechner B.E."/>
            <person name="Liimatainen K."/>
            <person name="Lipzen A."/>
            <person name="Lukacs Z."/>
            <person name="Mihaltcheva S."/>
            <person name="Morgado L.N."/>
            <person name="Niskanen T."/>
            <person name="Noordeloos M.E."/>
            <person name="Ohm R.A."/>
            <person name="Ortiz-Santana B."/>
            <person name="Ovrebo C."/>
            <person name="Racz N."/>
            <person name="Riley R."/>
            <person name="Savchenko A."/>
            <person name="Shiryaev A."/>
            <person name="Soop K."/>
            <person name="Spirin V."/>
            <person name="Szebenyi C."/>
            <person name="Tomsovsky M."/>
            <person name="Tulloss R.E."/>
            <person name="Uehling J."/>
            <person name="Grigoriev I.V."/>
            <person name="Vagvolgyi C."/>
            <person name="Papp T."/>
            <person name="Martin F.M."/>
            <person name="Miettinen O."/>
            <person name="Hibbett D.S."/>
            <person name="Nagy L.G."/>
        </authorList>
    </citation>
    <scope>NUCLEOTIDE SEQUENCE [LARGE SCALE GENOMIC DNA]</scope>
    <source>
        <strain evidence="1 2">NL-1719</strain>
    </source>
</reference>
<organism evidence="1 2">
    <name type="scientific">Pluteus cervinus</name>
    <dbReference type="NCBI Taxonomy" id="181527"/>
    <lineage>
        <taxon>Eukaryota</taxon>
        <taxon>Fungi</taxon>
        <taxon>Dikarya</taxon>
        <taxon>Basidiomycota</taxon>
        <taxon>Agaricomycotina</taxon>
        <taxon>Agaricomycetes</taxon>
        <taxon>Agaricomycetidae</taxon>
        <taxon>Agaricales</taxon>
        <taxon>Pluteineae</taxon>
        <taxon>Pluteaceae</taxon>
        <taxon>Pluteus</taxon>
    </lineage>
</organism>
<name>A0ACD3AFW7_9AGAR</name>
<accession>A0ACD3AFW7</accession>
<dbReference type="EMBL" id="ML208507">
    <property type="protein sequence ID" value="TFK63742.1"/>
    <property type="molecule type" value="Genomic_DNA"/>
</dbReference>
<keyword evidence="2" id="KW-1185">Reference proteome</keyword>
<evidence type="ECO:0000313" key="2">
    <source>
        <dbReference type="Proteomes" id="UP000308600"/>
    </source>
</evidence>
<sequence length="337" mass="37122">MQPSSPSQSSGASGSKASSPKGSQSSSKTKKTLLKKAKAKAVDQQVSHGLTKPLGVEERVQAALSNVSSVQMIFRNYELGSRKTTVWRRITDGEVAAAYIDAQDKAIESIEKGTRVVKPQKRKREKDSEEKRTTKKQATASPSSPDTPTAADSPKDDEIKLTIQTEHCIGKHIVATVNFNGKTANADNLGLVVTLVNQGGWNAVVQLLQQYRCYNKLENAHVRGLKEMFGVFQLESEYDSPFVAIIHEDFGWPISIQKGASFSSAQKNRLRSLLGEIHKKRYLVGTLSENNLWKGPGNDAYLWGLEDVTKVQGPEDQERFQDEVDALDYLLSPEASD</sequence>